<comment type="caution">
    <text evidence="6">The sequence shown here is derived from an EMBL/GenBank/DDBJ whole genome shotgun (WGS) entry which is preliminary data.</text>
</comment>
<keyword evidence="4" id="KW-0175">Coiled coil</keyword>
<dbReference type="Gene3D" id="1.10.10.10">
    <property type="entry name" value="Winged helix-like DNA-binding domain superfamily/Winged helix DNA-binding domain"/>
    <property type="match status" value="1"/>
</dbReference>
<dbReference type="NCBIfam" id="NF033516">
    <property type="entry name" value="transpos_IS3"/>
    <property type="match status" value="1"/>
</dbReference>
<keyword evidence="7" id="KW-1185">Reference proteome</keyword>
<accession>A0A6L5Z6J9</accession>
<dbReference type="Pfam" id="PF13276">
    <property type="entry name" value="HTH_21"/>
    <property type="match status" value="1"/>
</dbReference>
<evidence type="ECO:0000259" key="5">
    <source>
        <dbReference type="PROSITE" id="PS50994"/>
    </source>
</evidence>
<dbReference type="InterPro" id="IPR009057">
    <property type="entry name" value="Homeodomain-like_sf"/>
</dbReference>
<dbReference type="EMBL" id="WIND01000059">
    <property type="protein sequence ID" value="MSU92186.1"/>
    <property type="molecule type" value="Genomic_DNA"/>
</dbReference>
<evidence type="ECO:0000256" key="3">
    <source>
        <dbReference type="ARBA" id="ARBA00070007"/>
    </source>
</evidence>
<protein>
    <recommendedName>
        <fullName evidence="3">Putative transposase for insertion sequence element IS986/IS6110</fullName>
    </recommendedName>
</protein>
<dbReference type="PROSITE" id="PS50994">
    <property type="entry name" value="INTEGRASE"/>
    <property type="match status" value="1"/>
</dbReference>
<dbReference type="FunFam" id="3.30.420.10:FF:000111">
    <property type="entry name" value="IS3-like element IS987 family transposase"/>
    <property type="match status" value="1"/>
</dbReference>
<dbReference type="InterPro" id="IPR036397">
    <property type="entry name" value="RNaseH_sf"/>
</dbReference>
<name>A0A6L5Z6J9_9RHOB</name>
<dbReference type="AlphaFoldDB" id="A0A6L5Z6J9"/>
<feature type="coiled-coil region" evidence="4">
    <location>
        <begin position="68"/>
        <end position="95"/>
    </location>
</feature>
<dbReference type="InterPro" id="IPR002514">
    <property type="entry name" value="Transposase_8"/>
</dbReference>
<evidence type="ECO:0000256" key="4">
    <source>
        <dbReference type="SAM" id="Coils"/>
    </source>
</evidence>
<dbReference type="InterPro" id="IPR012337">
    <property type="entry name" value="RNaseH-like_sf"/>
</dbReference>
<dbReference type="InterPro" id="IPR001584">
    <property type="entry name" value="Integrase_cat-core"/>
</dbReference>
<dbReference type="SUPFAM" id="SSF53098">
    <property type="entry name" value="Ribonuclease H-like"/>
    <property type="match status" value="1"/>
</dbReference>
<evidence type="ECO:0000313" key="7">
    <source>
        <dbReference type="Proteomes" id="UP000474957"/>
    </source>
</evidence>
<dbReference type="InterPro" id="IPR050900">
    <property type="entry name" value="Transposase_IS3/IS150/IS904"/>
</dbReference>
<feature type="domain" description="Integrase catalytic" evidence="5">
    <location>
        <begin position="243"/>
        <end position="410"/>
    </location>
</feature>
<comment type="function">
    <text evidence="1">Involved in the transposition of the insertion sequence.</text>
</comment>
<dbReference type="InterPro" id="IPR048020">
    <property type="entry name" value="Transpos_IS3"/>
</dbReference>
<reference evidence="6 7" key="1">
    <citation type="submission" date="2019-10" db="EMBL/GenBank/DDBJ databases">
        <title>Cognatihalovulum marinum gen. nov. sp. nov., a new member of the family Rhodobacteraceae isolated from deep seawater of the Northwest Indian Ocean.</title>
        <authorList>
            <person name="Ruan C."/>
            <person name="Wang J."/>
            <person name="Zheng X."/>
            <person name="Song L."/>
            <person name="Zhu Y."/>
            <person name="Huang Y."/>
            <person name="Lu Z."/>
            <person name="Du W."/>
            <person name="Huang L."/>
            <person name="Dai X."/>
        </authorList>
    </citation>
    <scope>NUCLEOTIDE SEQUENCE [LARGE SCALE GENOMIC DNA]</scope>
    <source>
        <strain evidence="6 7">2CG4</strain>
    </source>
</reference>
<dbReference type="Pfam" id="PF00665">
    <property type="entry name" value="rve"/>
    <property type="match status" value="1"/>
</dbReference>
<dbReference type="Gene3D" id="3.30.420.10">
    <property type="entry name" value="Ribonuclease H-like superfamily/Ribonuclease H"/>
    <property type="match status" value="1"/>
</dbReference>
<proteinExistence type="predicted"/>
<evidence type="ECO:0000256" key="2">
    <source>
        <dbReference type="ARBA" id="ARBA00023125"/>
    </source>
</evidence>
<evidence type="ECO:0000313" key="6">
    <source>
        <dbReference type="EMBL" id="MSU92186.1"/>
    </source>
</evidence>
<keyword evidence="2" id="KW-0238">DNA-binding</keyword>
<dbReference type="RefSeq" id="WP_087902221.1">
    <property type="nucleotide sequence ID" value="NZ_WIND01000059.1"/>
</dbReference>
<dbReference type="GO" id="GO:0015074">
    <property type="term" value="P:DNA integration"/>
    <property type="evidence" value="ECO:0007669"/>
    <property type="project" value="InterPro"/>
</dbReference>
<dbReference type="SUPFAM" id="SSF46689">
    <property type="entry name" value="Homeodomain-like"/>
    <property type="match status" value="1"/>
</dbReference>
<dbReference type="PANTHER" id="PTHR46889:SF4">
    <property type="entry name" value="TRANSPOSASE INSO FOR INSERTION SEQUENCE ELEMENT IS911B-RELATED"/>
    <property type="match status" value="1"/>
</dbReference>
<dbReference type="GO" id="GO:0006313">
    <property type="term" value="P:DNA transposition"/>
    <property type="evidence" value="ECO:0007669"/>
    <property type="project" value="InterPro"/>
</dbReference>
<dbReference type="PANTHER" id="PTHR46889">
    <property type="entry name" value="TRANSPOSASE INSF FOR INSERTION SEQUENCE IS3B-RELATED"/>
    <property type="match status" value="1"/>
</dbReference>
<dbReference type="InterPro" id="IPR025948">
    <property type="entry name" value="HTH-like_dom"/>
</dbReference>
<evidence type="ECO:0000256" key="1">
    <source>
        <dbReference type="ARBA" id="ARBA00002286"/>
    </source>
</evidence>
<dbReference type="Pfam" id="PF01527">
    <property type="entry name" value="HTH_Tnp_1"/>
    <property type="match status" value="1"/>
</dbReference>
<dbReference type="InterPro" id="IPR036388">
    <property type="entry name" value="WH-like_DNA-bd_sf"/>
</dbReference>
<dbReference type="GO" id="GO:0003677">
    <property type="term" value="F:DNA binding"/>
    <property type="evidence" value="ECO:0007669"/>
    <property type="project" value="UniProtKB-KW"/>
</dbReference>
<organism evidence="6 7">
    <name type="scientific">Halovulum marinum</name>
    <dbReference type="NCBI Taxonomy" id="2662447"/>
    <lineage>
        <taxon>Bacteria</taxon>
        <taxon>Pseudomonadati</taxon>
        <taxon>Pseudomonadota</taxon>
        <taxon>Alphaproteobacteria</taxon>
        <taxon>Rhodobacterales</taxon>
        <taxon>Paracoccaceae</taxon>
        <taxon>Halovulum</taxon>
    </lineage>
</organism>
<gene>
    <name evidence="6" type="ORF">GE300_21900</name>
</gene>
<sequence>MSGGSSRRYPPELRERAVRMVAEIRGQHDSEWAAISEVARLLGVGCAETVRKWVRQAQVDAGARPGTTTEESAELKRLRRDNAELRRANAILKTASGFLRGRARPASTLITRFIADHQGHREGPDGLRWGVESICTQLTELGVPIAPSTYYDHINREPSRRELRDGELKEHISRVHAANYGVYGARKVWLTLNREGIEVARCTVERLMTKLGLSGTTRGKARRTTIADPATARPADLVQRRFGPPAPNRLWVADLTYVSTWAGFAYVAFVTDAYARRILGWRVASTMATSMVLDAIEQAIWTRQQEGVLDLKDVIHHTDRGSQYTSIRFSERLAEAGIQPSVGAVGSSYDNALAETINGLYKTELIKPGKPWRSIEDVELATARWVDWFNHRRLYQYCGDVPPVELEAAYYAQRQRPAAG</sequence>
<dbReference type="Proteomes" id="UP000474957">
    <property type="component" value="Unassembled WGS sequence"/>
</dbReference>
<dbReference type="GO" id="GO:0004803">
    <property type="term" value="F:transposase activity"/>
    <property type="evidence" value="ECO:0007669"/>
    <property type="project" value="InterPro"/>
</dbReference>